<dbReference type="HOGENOM" id="CLU_056172_0_0_6"/>
<keyword evidence="1" id="KW-0004">4Fe-4S</keyword>
<protein>
    <recommendedName>
        <fullName evidence="1">Ubiquinone biosynthesis protein UbiV</fullName>
    </recommendedName>
</protein>
<evidence type="ECO:0000313" key="2">
    <source>
        <dbReference type="EMBL" id="AHE98234.1"/>
    </source>
</evidence>
<keyword evidence="1" id="KW-0479">Metal-binding</keyword>
<accession>W0DHZ1</accession>
<keyword evidence="1" id="KW-0408">Iron</keyword>
<dbReference type="UniPathway" id="UPA00232"/>
<dbReference type="AlphaFoldDB" id="W0DHZ1"/>
<name>W0DHZ1_9GAMM</name>
<proteinExistence type="inferred from homology"/>
<keyword evidence="2" id="KW-0378">Hydrolase</keyword>
<dbReference type="Pfam" id="PF01136">
    <property type="entry name" value="Peptidase_U32"/>
    <property type="match status" value="1"/>
</dbReference>
<dbReference type="GO" id="GO:0046872">
    <property type="term" value="F:metal ion binding"/>
    <property type="evidence" value="ECO:0007669"/>
    <property type="project" value="UniProtKB-KW"/>
</dbReference>
<evidence type="ECO:0000313" key="3">
    <source>
        <dbReference type="Proteomes" id="UP000005289"/>
    </source>
</evidence>
<dbReference type="EMBL" id="CP007029">
    <property type="protein sequence ID" value="AHE98234.1"/>
    <property type="molecule type" value="Genomic_DNA"/>
</dbReference>
<sequence length="307" mass="33798">MNRTPRLAVGPCQYFWSRDRVDAFYAEVADSRADIVYLGETVCAKRRELRPDDWIALGRELAAAGKEVVLSTLTLIEARSQMGVVRRLCGNGEFLVEANDVAAIQVLHELGLPFATGPSVNIYNAATLRHYHRLGLRRWVLPVELGREALTDVLTEARLPGIETEVFAHGRLPLAWSARCYTARYHDLPKDQCELRCLDHPAGITVATREGEEFLTLNGIQTQSGQVCDLVPAWSDLVVAGADILRFSPLPEGTLERLRTLRRALDGDSAADAALGRQAAATCNGYWFGLPGMAAAAPGHTPLERRR</sequence>
<keyword evidence="1" id="KW-0831">Ubiquinone biosynthesis</keyword>
<dbReference type="OrthoDB" id="8523349at2"/>
<dbReference type="HAMAP" id="MF_02233">
    <property type="entry name" value="UbiV"/>
    <property type="match status" value="1"/>
</dbReference>
<dbReference type="NCBIfam" id="NF011991">
    <property type="entry name" value="PRK15447.1"/>
    <property type="match status" value="1"/>
</dbReference>
<feature type="binding site" evidence="1">
    <location>
        <position position="197"/>
    </location>
    <ligand>
        <name>[4Fe-4S] cluster</name>
        <dbReference type="ChEBI" id="CHEBI:49883"/>
    </ligand>
</feature>
<keyword evidence="2" id="KW-0645">Protease</keyword>
<dbReference type="InterPro" id="IPR051454">
    <property type="entry name" value="RNA/ubiquinone_mod_enzymes"/>
</dbReference>
<dbReference type="Proteomes" id="UP000005289">
    <property type="component" value="Chromosome"/>
</dbReference>
<feature type="binding site" evidence="1">
    <location>
        <position position="180"/>
    </location>
    <ligand>
        <name>[4Fe-4S] cluster</name>
        <dbReference type="ChEBI" id="CHEBI:49883"/>
    </ligand>
</feature>
<dbReference type="RefSeq" id="WP_006747628.1">
    <property type="nucleotide sequence ID" value="NZ_CP007029.1"/>
</dbReference>
<dbReference type="GO" id="GO:0006508">
    <property type="term" value="P:proteolysis"/>
    <property type="evidence" value="ECO:0007669"/>
    <property type="project" value="UniProtKB-KW"/>
</dbReference>
<organism evidence="2 3">
    <name type="scientific">Thioalkalivibrio paradoxus ARh 1</name>
    <dbReference type="NCBI Taxonomy" id="713585"/>
    <lineage>
        <taxon>Bacteria</taxon>
        <taxon>Pseudomonadati</taxon>
        <taxon>Pseudomonadota</taxon>
        <taxon>Gammaproteobacteria</taxon>
        <taxon>Chromatiales</taxon>
        <taxon>Ectothiorhodospiraceae</taxon>
        <taxon>Thioalkalivibrio</taxon>
    </lineage>
</organism>
<comment type="subunit">
    <text evidence="1">Forms a heterodimer with UbiU.</text>
</comment>
<comment type="function">
    <text evidence="1">Required for O(2)-independent ubiquinone (coenzyme Q) biosynthesis. Together with UbiU, is essential for the C6-hydroxylation reaction in the oxygen-independent ubiquinone biosynthesis pathway.</text>
</comment>
<dbReference type="STRING" id="713585.THITH_08105"/>
<feature type="binding site" evidence="1">
    <location>
        <position position="193"/>
    </location>
    <ligand>
        <name>[4Fe-4S] cluster</name>
        <dbReference type="ChEBI" id="CHEBI:49883"/>
    </ligand>
</feature>
<keyword evidence="3" id="KW-1185">Reference proteome</keyword>
<comment type="similarity">
    <text evidence="1">Belongs to the peptidase U32 family. UbiV subfamily.</text>
</comment>
<dbReference type="InterPro" id="IPR001539">
    <property type="entry name" value="Peptidase_U32"/>
</dbReference>
<comment type="cofactor">
    <cofactor evidence="1">
        <name>[4Fe-4S] cluster</name>
        <dbReference type="ChEBI" id="CHEBI:49883"/>
    </cofactor>
</comment>
<dbReference type="GO" id="GO:0051539">
    <property type="term" value="F:4 iron, 4 sulfur cluster binding"/>
    <property type="evidence" value="ECO:0007669"/>
    <property type="project" value="UniProtKB-UniRule"/>
</dbReference>
<evidence type="ECO:0000256" key="1">
    <source>
        <dbReference type="HAMAP-Rule" id="MF_02233"/>
    </source>
</evidence>
<reference evidence="2 3" key="1">
    <citation type="submission" date="2013-12" db="EMBL/GenBank/DDBJ databases">
        <authorList>
            <consortium name="DOE Joint Genome Institute"/>
            <person name="Muyzer G."/>
            <person name="Huntemann M."/>
            <person name="Han J."/>
            <person name="Chen A."/>
            <person name="Kyrpides N."/>
            <person name="Mavromatis K."/>
            <person name="Markowitz V."/>
            <person name="Palaniappan K."/>
            <person name="Ivanova N."/>
            <person name="Schaumberg A."/>
            <person name="Pati A."/>
            <person name="Liolios K."/>
            <person name="Nordberg H.P."/>
            <person name="Cantor M.N."/>
            <person name="Hua S.X."/>
            <person name="Woyke T."/>
        </authorList>
    </citation>
    <scope>NUCLEOTIDE SEQUENCE [LARGE SCALE GENOMIC DNA]</scope>
    <source>
        <strain evidence="2 3">ARh 1</strain>
    </source>
</reference>
<dbReference type="GO" id="GO:0008233">
    <property type="term" value="F:peptidase activity"/>
    <property type="evidence" value="ECO:0007669"/>
    <property type="project" value="UniProtKB-KW"/>
</dbReference>
<keyword evidence="1" id="KW-0411">Iron-sulfur</keyword>
<dbReference type="GO" id="GO:0006744">
    <property type="term" value="P:ubiquinone biosynthetic process"/>
    <property type="evidence" value="ECO:0007669"/>
    <property type="project" value="UniProtKB-UniRule"/>
</dbReference>
<dbReference type="InterPro" id="IPR043693">
    <property type="entry name" value="UbiV"/>
</dbReference>
<feature type="binding site" evidence="1">
    <location>
        <position position="43"/>
    </location>
    <ligand>
        <name>[4Fe-4S] cluster</name>
        <dbReference type="ChEBI" id="CHEBI:49883"/>
    </ligand>
</feature>
<dbReference type="KEGG" id="tti:THITH_08105"/>
<comment type="pathway">
    <text evidence="1">Cofactor biosynthesis; ubiquinone biosynthesis.</text>
</comment>
<gene>
    <name evidence="1" type="primary">ubiV</name>
    <name evidence="2" type="ORF">THITH_08105</name>
</gene>
<dbReference type="PANTHER" id="PTHR30217:SF11">
    <property type="entry name" value="UBIQUINONE BIOSYNTHESIS PROTEIN UBIV"/>
    <property type="match status" value="1"/>
</dbReference>
<dbReference type="PANTHER" id="PTHR30217">
    <property type="entry name" value="PEPTIDASE U32 FAMILY"/>
    <property type="match status" value="1"/>
</dbReference>